<protein>
    <recommendedName>
        <fullName evidence="4">Glycine zipper domain-containing protein</fullName>
    </recommendedName>
</protein>
<name>A0A372IK13_9BACT</name>
<comment type="caution">
    <text evidence="2">The sequence shown here is derived from an EMBL/GenBank/DDBJ whole genome shotgun (WGS) entry which is preliminary data.</text>
</comment>
<proteinExistence type="predicted"/>
<evidence type="ECO:0000256" key="1">
    <source>
        <dbReference type="SAM" id="SignalP"/>
    </source>
</evidence>
<dbReference type="EMBL" id="QVQT01000008">
    <property type="protein sequence ID" value="RFU14913.1"/>
    <property type="molecule type" value="Genomic_DNA"/>
</dbReference>
<gene>
    <name evidence="2" type="ORF">D0Y96_19050</name>
</gene>
<dbReference type="Proteomes" id="UP000264702">
    <property type="component" value="Unassembled WGS sequence"/>
</dbReference>
<organism evidence="2 3">
    <name type="scientific">Paracidobacterium acidisoli</name>
    <dbReference type="NCBI Taxonomy" id="2303751"/>
    <lineage>
        <taxon>Bacteria</taxon>
        <taxon>Pseudomonadati</taxon>
        <taxon>Acidobacteriota</taxon>
        <taxon>Terriglobia</taxon>
        <taxon>Terriglobales</taxon>
        <taxon>Acidobacteriaceae</taxon>
        <taxon>Paracidobacterium</taxon>
    </lineage>
</organism>
<accession>A0A372IK13</accession>
<dbReference type="AlphaFoldDB" id="A0A372IK13"/>
<keyword evidence="1" id="KW-0732">Signal</keyword>
<keyword evidence="3" id="KW-1185">Reference proteome</keyword>
<reference evidence="2 3" key="1">
    <citation type="submission" date="2018-08" db="EMBL/GenBank/DDBJ databases">
        <title>Acidipila sp. 4G-K13, an acidobacterium isolated from forest soil.</title>
        <authorList>
            <person name="Gao Z.-H."/>
            <person name="Qiu L.-H."/>
        </authorList>
    </citation>
    <scope>NUCLEOTIDE SEQUENCE [LARGE SCALE GENOMIC DNA]</scope>
    <source>
        <strain evidence="2 3">4G-K13</strain>
    </source>
</reference>
<sequence length="220" mass="22829">MMRRWKRHRLLAGLICTGIALMAPAQQNAPEPPAAPAPGFGIHEETFVVKLLSPLSTRTARAGDSFTASVQTPAKYLNAIVEGHVTSLRKPENGFKAGKPEIQMAFDSITWSGLTEPISAELHDVSNSQGVKSVDDEGHVIGHTSAKKRLAGAAGGAGMGALVGTLRGGLAGGIIGAVAGGVAGYLITAKLTSTGENIEFKPGSLFTLQVSDAKPRRARP</sequence>
<feature type="signal peptide" evidence="1">
    <location>
        <begin position="1"/>
        <end position="25"/>
    </location>
</feature>
<feature type="chain" id="PRO_5017051695" description="Glycine zipper domain-containing protein" evidence="1">
    <location>
        <begin position="26"/>
        <end position="220"/>
    </location>
</feature>
<dbReference type="RefSeq" id="WP_117303217.1">
    <property type="nucleotide sequence ID" value="NZ_QVQT02000008.1"/>
</dbReference>
<evidence type="ECO:0000313" key="2">
    <source>
        <dbReference type="EMBL" id="RFU14913.1"/>
    </source>
</evidence>
<evidence type="ECO:0008006" key="4">
    <source>
        <dbReference type="Google" id="ProtNLM"/>
    </source>
</evidence>
<evidence type="ECO:0000313" key="3">
    <source>
        <dbReference type="Proteomes" id="UP000264702"/>
    </source>
</evidence>